<dbReference type="RefSeq" id="WP_036682175.1">
    <property type="nucleotide sequence ID" value="NZ_JNVM01000010.1"/>
</dbReference>
<proteinExistence type="inferred from homology"/>
<feature type="domain" description="Flavin reductase like" evidence="4">
    <location>
        <begin position="12"/>
        <end position="169"/>
    </location>
</feature>
<name>A0A081P4Q8_9BACL</name>
<dbReference type="GO" id="GO:0010181">
    <property type="term" value="F:FMN binding"/>
    <property type="evidence" value="ECO:0007669"/>
    <property type="project" value="InterPro"/>
</dbReference>
<dbReference type="OrthoDB" id="9794638at2"/>
<dbReference type="GO" id="GO:0016646">
    <property type="term" value="F:oxidoreductase activity, acting on the CH-NH group of donors, NAD or NADP as acceptor"/>
    <property type="evidence" value="ECO:0007669"/>
    <property type="project" value="UniProtKB-ARBA"/>
</dbReference>
<dbReference type="PANTHER" id="PTHR43567">
    <property type="entry name" value="FLAVOREDOXIN-RELATED-RELATED"/>
    <property type="match status" value="1"/>
</dbReference>
<accession>A0A081P4Q8</accession>
<dbReference type="InterPro" id="IPR052174">
    <property type="entry name" value="Flavoredoxin"/>
</dbReference>
<dbReference type="PANTHER" id="PTHR43567:SF1">
    <property type="entry name" value="FLAVOREDOXIN"/>
    <property type="match status" value="1"/>
</dbReference>
<dbReference type="AlphaFoldDB" id="A0A081P4Q8"/>
<dbReference type="InterPro" id="IPR002563">
    <property type="entry name" value="Flavin_Rdtase-like_dom"/>
</dbReference>
<protein>
    <submittedName>
        <fullName evidence="5">Flavin reductase</fullName>
    </submittedName>
</protein>
<sequence>MHKVIEPKILYFGTSVVLISTINEDGTPNLAPMSSAWWLNQSCMLGLSSKSQTVQNLIRERECVLNLPSIDLIPAIDRLTLLTGRNPVPESKVMRGYKHKADKFGIAELTPLPAQLVQPPRVKECPVHLEAKLVKLHPFEEPSSLVAIEVRIEKIHIEEDLLMDANSNYIDPSKWSPMIMNFCEYFGLSEQLSASKLAPVFGPGSVK</sequence>
<evidence type="ECO:0000256" key="1">
    <source>
        <dbReference type="ARBA" id="ARBA00001917"/>
    </source>
</evidence>
<dbReference type="Proteomes" id="UP000028123">
    <property type="component" value="Unassembled WGS sequence"/>
</dbReference>
<evidence type="ECO:0000313" key="5">
    <source>
        <dbReference type="EMBL" id="KEQ25681.1"/>
    </source>
</evidence>
<comment type="cofactor">
    <cofactor evidence="1">
        <name>FMN</name>
        <dbReference type="ChEBI" id="CHEBI:58210"/>
    </cofactor>
</comment>
<keyword evidence="6" id="KW-1185">Reference proteome</keyword>
<comment type="caution">
    <text evidence="5">The sequence shown here is derived from an EMBL/GenBank/DDBJ whole genome shotgun (WGS) entry which is preliminary data.</text>
</comment>
<reference evidence="5 6" key="1">
    <citation type="submission" date="2014-06" db="EMBL/GenBank/DDBJ databases">
        <title>Draft genome sequence of Paenibacillus sp. MSt1.</title>
        <authorList>
            <person name="Aw Y.K."/>
            <person name="Ong K.S."/>
            <person name="Gan H.M."/>
            <person name="Lee S.M."/>
        </authorList>
    </citation>
    <scope>NUCLEOTIDE SEQUENCE [LARGE SCALE GENOMIC DNA]</scope>
    <source>
        <strain evidence="5 6">MSt1</strain>
    </source>
</reference>
<dbReference type="SUPFAM" id="SSF50475">
    <property type="entry name" value="FMN-binding split barrel"/>
    <property type="match status" value="1"/>
</dbReference>
<dbReference type="eggNOG" id="COG1853">
    <property type="taxonomic scope" value="Bacteria"/>
</dbReference>
<organism evidence="5 6">
    <name type="scientific">Paenibacillus tyrfis</name>
    <dbReference type="NCBI Taxonomy" id="1501230"/>
    <lineage>
        <taxon>Bacteria</taxon>
        <taxon>Bacillati</taxon>
        <taxon>Bacillota</taxon>
        <taxon>Bacilli</taxon>
        <taxon>Bacillales</taxon>
        <taxon>Paenibacillaceae</taxon>
        <taxon>Paenibacillus</taxon>
    </lineage>
</organism>
<dbReference type="Gene3D" id="2.30.110.10">
    <property type="entry name" value="Electron Transport, Fmn-binding Protein, Chain A"/>
    <property type="match status" value="1"/>
</dbReference>
<keyword evidence="2" id="KW-0285">Flavoprotein</keyword>
<evidence type="ECO:0000313" key="6">
    <source>
        <dbReference type="Proteomes" id="UP000028123"/>
    </source>
</evidence>
<evidence type="ECO:0000256" key="2">
    <source>
        <dbReference type="ARBA" id="ARBA00022630"/>
    </source>
</evidence>
<comment type="similarity">
    <text evidence="3">Belongs to the flavoredoxin family.</text>
</comment>
<dbReference type="InterPro" id="IPR012349">
    <property type="entry name" value="Split_barrel_FMN-bd"/>
</dbReference>
<gene>
    <name evidence="5" type="ORF">ET33_02905</name>
</gene>
<evidence type="ECO:0000259" key="4">
    <source>
        <dbReference type="Pfam" id="PF01613"/>
    </source>
</evidence>
<evidence type="ECO:0000256" key="3">
    <source>
        <dbReference type="ARBA" id="ARBA00038054"/>
    </source>
</evidence>
<dbReference type="EMBL" id="JNVM01000010">
    <property type="protein sequence ID" value="KEQ25681.1"/>
    <property type="molecule type" value="Genomic_DNA"/>
</dbReference>
<dbReference type="Pfam" id="PF01613">
    <property type="entry name" value="Flavin_Reduct"/>
    <property type="match status" value="1"/>
</dbReference>